<evidence type="ECO:0000256" key="10">
    <source>
        <dbReference type="RuleBase" id="RU004481"/>
    </source>
</evidence>
<evidence type="ECO:0000256" key="6">
    <source>
        <dbReference type="ARBA" id="ARBA00023134"/>
    </source>
</evidence>
<dbReference type="InterPro" id="IPR032859">
    <property type="entry name" value="KH_dom-like"/>
</dbReference>
<accession>A0A936F4I1</accession>
<evidence type="ECO:0000259" key="12">
    <source>
        <dbReference type="PROSITE" id="PS51712"/>
    </source>
</evidence>
<feature type="compositionally biased region" description="Basic residues" evidence="11">
    <location>
        <begin position="516"/>
        <end position="526"/>
    </location>
</feature>
<name>A0A936F4I1_9BACT</name>
<feature type="binding site" evidence="8">
    <location>
        <begin position="10"/>
        <end position="17"/>
    </location>
    <ligand>
        <name>GTP</name>
        <dbReference type="ChEBI" id="CHEBI:37565"/>
        <label>1</label>
    </ligand>
</feature>
<evidence type="ECO:0000313" key="14">
    <source>
        <dbReference type="Proteomes" id="UP000709959"/>
    </source>
</evidence>
<dbReference type="HAMAP" id="MF_00195">
    <property type="entry name" value="GTPase_Der"/>
    <property type="match status" value="1"/>
</dbReference>
<sequence length="526" mass="57566">MKLPLVALCGRPNVGKSTLFNRLTRSRAALVHDLPGMTRDRSYGRVTCLSEEGEAEEVFELVDTGGLDFEGDDVITQGITRMAQAALGEAHVAILLVDGHDGLTAGDEEIAARLRRQGRPILLVINKLDGMKGGAPDGGFYGLGFDQVLAISAAHGAGVPELIEAIRSRLPFHRTPEEAEIHSLSDELRFALIGRPNVGKSSLTNRLLGYERSLVSEIAGTTRDTVDTVFHVKDRVYRMIDTAGIRKKGKTHEGAEKLSILKAKQAMARADVSLLLLDAVEGATHQDAVIAGYAQEAGAAVILVVNKWDLVEKDTHTIYGAEEDLRRSLGFLHHAPMIFLSALTGQRVSKLFGMIDELAAAHGHRIPTSELNRFLRESVSAMSPHAIDGKLPKLYFMTQVGVRPPSFVIKTNTDRGLHFSYVRYLENRLREQFGLAGVPLRLSIQKKQKGEDEPVETAVVRRILDPGEGLKPSRSNEALQAQKADKIKPRPRPKKKEAPKPAAKQAPRKGPGAPPKRVRQKSTKRP</sequence>
<evidence type="ECO:0000256" key="5">
    <source>
        <dbReference type="ARBA" id="ARBA00022741"/>
    </source>
</evidence>
<organism evidence="13 14">
    <name type="scientific">Candidatus Geothrix odensensis</name>
    <dbReference type="NCBI Taxonomy" id="2954440"/>
    <lineage>
        <taxon>Bacteria</taxon>
        <taxon>Pseudomonadati</taxon>
        <taxon>Acidobacteriota</taxon>
        <taxon>Holophagae</taxon>
        <taxon>Holophagales</taxon>
        <taxon>Holophagaceae</taxon>
        <taxon>Geothrix</taxon>
    </lineage>
</organism>
<comment type="caution">
    <text evidence="13">The sequence shown here is derived from an EMBL/GenBank/DDBJ whole genome shotgun (WGS) entry which is preliminary data.</text>
</comment>
<keyword evidence="5 8" id="KW-0547">Nucleotide-binding</keyword>
<keyword evidence="3 8" id="KW-0690">Ribosome biogenesis</keyword>
<dbReference type="GO" id="GO:0043022">
    <property type="term" value="F:ribosome binding"/>
    <property type="evidence" value="ECO:0007669"/>
    <property type="project" value="TreeGrafter"/>
</dbReference>
<dbReference type="Pfam" id="PF01926">
    <property type="entry name" value="MMR_HSR1"/>
    <property type="match status" value="2"/>
</dbReference>
<dbReference type="FunFam" id="3.40.50.300:FF:000040">
    <property type="entry name" value="GTPase Der"/>
    <property type="match status" value="1"/>
</dbReference>
<feature type="domain" description="EngA-type G" evidence="12">
    <location>
        <begin position="188"/>
        <end position="363"/>
    </location>
</feature>
<comment type="subunit">
    <text evidence="8">Associates with the 50S ribosomal subunit.</text>
</comment>
<comment type="similarity">
    <text evidence="1 8 9 10">Belongs to the TRAFAC class TrmE-Era-EngA-EngB-Septin-like GTPase superfamily. EngA (Der) GTPase family.</text>
</comment>
<evidence type="ECO:0000256" key="3">
    <source>
        <dbReference type="ARBA" id="ARBA00022517"/>
    </source>
</evidence>
<evidence type="ECO:0000256" key="1">
    <source>
        <dbReference type="ARBA" id="ARBA00008279"/>
    </source>
</evidence>
<dbReference type="Gene3D" id="3.30.300.20">
    <property type="match status" value="1"/>
</dbReference>
<evidence type="ECO:0000256" key="9">
    <source>
        <dbReference type="PROSITE-ProRule" id="PRU01049"/>
    </source>
</evidence>
<dbReference type="CDD" id="cd01894">
    <property type="entry name" value="EngA1"/>
    <property type="match status" value="1"/>
</dbReference>
<dbReference type="AlphaFoldDB" id="A0A936F4I1"/>
<feature type="binding site" evidence="8">
    <location>
        <begin position="63"/>
        <end position="67"/>
    </location>
    <ligand>
        <name>GTP</name>
        <dbReference type="ChEBI" id="CHEBI:37565"/>
        <label>1</label>
    </ligand>
</feature>
<dbReference type="InterPro" id="IPR005225">
    <property type="entry name" value="Small_GTP-bd"/>
</dbReference>
<protein>
    <recommendedName>
        <fullName evidence="2 8">GTPase Der</fullName>
    </recommendedName>
    <alternativeName>
        <fullName evidence="7 8">GTP-binding protein EngA</fullName>
    </alternativeName>
</protein>
<dbReference type="InterPro" id="IPR027417">
    <property type="entry name" value="P-loop_NTPase"/>
</dbReference>
<gene>
    <name evidence="8 13" type="primary">der</name>
    <name evidence="13" type="ORF">IPN91_13610</name>
</gene>
<dbReference type="PANTHER" id="PTHR43834:SF6">
    <property type="entry name" value="GTPASE DER"/>
    <property type="match status" value="1"/>
</dbReference>
<evidence type="ECO:0000256" key="2">
    <source>
        <dbReference type="ARBA" id="ARBA00020953"/>
    </source>
</evidence>
<dbReference type="Pfam" id="PF14714">
    <property type="entry name" value="KH_dom-like"/>
    <property type="match status" value="1"/>
</dbReference>
<keyword evidence="4 10" id="KW-0677">Repeat</keyword>
<dbReference type="SUPFAM" id="SSF52540">
    <property type="entry name" value="P-loop containing nucleoside triphosphate hydrolases"/>
    <property type="match status" value="2"/>
</dbReference>
<dbReference type="EMBL" id="JADKCH010000024">
    <property type="protein sequence ID" value="MBK8573630.1"/>
    <property type="molecule type" value="Genomic_DNA"/>
</dbReference>
<reference evidence="13 14" key="1">
    <citation type="submission" date="2020-10" db="EMBL/GenBank/DDBJ databases">
        <title>Connecting structure to function with the recovery of over 1000 high-quality activated sludge metagenome-assembled genomes encoding full-length rRNA genes using long-read sequencing.</title>
        <authorList>
            <person name="Singleton C.M."/>
            <person name="Petriglieri F."/>
            <person name="Kristensen J.M."/>
            <person name="Kirkegaard R.H."/>
            <person name="Michaelsen T.Y."/>
            <person name="Andersen M.H."/>
            <person name="Karst S.M."/>
            <person name="Dueholm M.S."/>
            <person name="Nielsen P.H."/>
            <person name="Albertsen M."/>
        </authorList>
    </citation>
    <scope>NUCLEOTIDE SEQUENCE [LARGE SCALE GENOMIC DNA]</scope>
    <source>
        <strain evidence="13">OdNE_18-Q3-R46-58_MAXAC.008</strain>
    </source>
</reference>
<evidence type="ECO:0000256" key="11">
    <source>
        <dbReference type="SAM" id="MobiDB-lite"/>
    </source>
</evidence>
<feature type="binding site" evidence="8">
    <location>
        <begin position="126"/>
        <end position="129"/>
    </location>
    <ligand>
        <name>GTP</name>
        <dbReference type="ChEBI" id="CHEBI:37565"/>
        <label>1</label>
    </ligand>
</feature>
<dbReference type="PANTHER" id="PTHR43834">
    <property type="entry name" value="GTPASE DER"/>
    <property type="match status" value="1"/>
</dbReference>
<dbReference type="GO" id="GO:0042254">
    <property type="term" value="P:ribosome biogenesis"/>
    <property type="evidence" value="ECO:0007669"/>
    <property type="project" value="UniProtKB-KW"/>
</dbReference>
<dbReference type="Proteomes" id="UP000709959">
    <property type="component" value="Unassembled WGS sequence"/>
</dbReference>
<evidence type="ECO:0000256" key="4">
    <source>
        <dbReference type="ARBA" id="ARBA00022737"/>
    </source>
</evidence>
<evidence type="ECO:0000256" key="8">
    <source>
        <dbReference type="HAMAP-Rule" id="MF_00195"/>
    </source>
</evidence>
<evidence type="ECO:0000256" key="7">
    <source>
        <dbReference type="ARBA" id="ARBA00032345"/>
    </source>
</evidence>
<feature type="compositionally biased region" description="Low complexity" evidence="11">
    <location>
        <begin position="500"/>
        <end position="511"/>
    </location>
</feature>
<dbReference type="Gene3D" id="3.40.50.300">
    <property type="entry name" value="P-loop containing nucleotide triphosphate hydrolases"/>
    <property type="match status" value="2"/>
</dbReference>
<dbReference type="GO" id="GO:0005525">
    <property type="term" value="F:GTP binding"/>
    <property type="evidence" value="ECO:0007669"/>
    <property type="project" value="UniProtKB-UniRule"/>
</dbReference>
<dbReference type="InterPro" id="IPR016484">
    <property type="entry name" value="GTPase_Der"/>
</dbReference>
<dbReference type="PROSITE" id="PS51712">
    <property type="entry name" value="G_ENGA"/>
    <property type="match status" value="1"/>
</dbReference>
<feature type="binding site" evidence="8">
    <location>
        <begin position="306"/>
        <end position="309"/>
    </location>
    <ligand>
        <name>GTP</name>
        <dbReference type="ChEBI" id="CHEBI:37565"/>
        <label>2</label>
    </ligand>
</feature>
<dbReference type="SMART" id="SM00382">
    <property type="entry name" value="AAA"/>
    <property type="match status" value="2"/>
</dbReference>
<comment type="function">
    <text evidence="8 10">GTPase that plays an essential role in the late steps of ribosome biogenesis.</text>
</comment>
<proteinExistence type="inferred from homology"/>
<dbReference type="CDD" id="cd01895">
    <property type="entry name" value="EngA2"/>
    <property type="match status" value="1"/>
</dbReference>
<dbReference type="InterPro" id="IPR003593">
    <property type="entry name" value="AAA+_ATPase"/>
</dbReference>
<dbReference type="FunFam" id="3.30.300.20:FF:000004">
    <property type="entry name" value="GTPase Der"/>
    <property type="match status" value="1"/>
</dbReference>
<feature type="binding site" evidence="8">
    <location>
        <begin position="241"/>
        <end position="245"/>
    </location>
    <ligand>
        <name>GTP</name>
        <dbReference type="ChEBI" id="CHEBI:37565"/>
        <label>2</label>
    </ligand>
</feature>
<feature type="binding site" evidence="8">
    <location>
        <begin position="194"/>
        <end position="201"/>
    </location>
    <ligand>
        <name>GTP</name>
        <dbReference type="ChEBI" id="CHEBI:37565"/>
        <label>2</label>
    </ligand>
</feature>
<dbReference type="NCBIfam" id="TIGR03594">
    <property type="entry name" value="GTPase_EngA"/>
    <property type="match status" value="1"/>
</dbReference>
<dbReference type="InterPro" id="IPR006073">
    <property type="entry name" value="GTP-bd"/>
</dbReference>
<dbReference type="PIRSF" id="PIRSF006485">
    <property type="entry name" value="GTP-binding_EngA"/>
    <property type="match status" value="1"/>
</dbReference>
<dbReference type="NCBIfam" id="TIGR00231">
    <property type="entry name" value="small_GTP"/>
    <property type="match status" value="2"/>
</dbReference>
<dbReference type="InterPro" id="IPR031166">
    <property type="entry name" value="G_ENGA"/>
</dbReference>
<feature type="region of interest" description="Disordered" evidence="11">
    <location>
        <begin position="464"/>
        <end position="526"/>
    </location>
</feature>
<keyword evidence="6 8" id="KW-0342">GTP-binding</keyword>
<evidence type="ECO:0000313" key="13">
    <source>
        <dbReference type="EMBL" id="MBK8573630.1"/>
    </source>
</evidence>
<dbReference type="InterPro" id="IPR015946">
    <property type="entry name" value="KH_dom-like_a/b"/>
</dbReference>